<dbReference type="GO" id="GO:0004527">
    <property type="term" value="F:exonuclease activity"/>
    <property type="evidence" value="ECO:0007669"/>
    <property type="project" value="UniProtKB-KW"/>
</dbReference>
<dbReference type="InterPro" id="IPR014017">
    <property type="entry name" value="DNA_helicase_UvrD-like_C"/>
</dbReference>
<dbReference type="PROSITE" id="PS51217">
    <property type="entry name" value="UVRD_HELICASE_CTER"/>
    <property type="match status" value="1"/>
</dbReference>
<evidence type="ECO:0000256" key="6">
    <source>
        <dbReference type="ARBA" id="ARBA00022839"/>
    </source>
</evidence>
<evidence type="ECO:0000256" key="15">
    <source>
        <dbReference type="PROSITE-ProRule" id="PRU00560"/>
    </source>
</evidence>
<evidence type="ECO:0000256" key="5">
    <source>
        <dbReference type="ARBA" id="ARBA00022806"/>
    </source>
</evidence>
<evidence type="ECO:0000256" key="8">
    <source>
        <dbReference type="ARBA" id="ARBA00023125"/>
    </source>
</evidence>
<dbReference type="GO" id="GO:0000725">
    <property type="term" value="P:recombinational repair"/>
    <property type="evidence" value="ECO:0007669"/>
    <property type="project" value="TreeGrafter"/>
</dbReference>
<evidence type="ECO:0000313" key="20">
    <source>
        <dbReference type="Proteomes" id="UP000198729"/>
    </source>
</evidence>
<comment type="catalytic activity">
    <reaction evidence="14">
        <text>ATP + H2O = ADP + phosphate + H(+)</text>
        <dbReference type="Rhea" id="RHEA:13065"/>
        <dbReference type="ChEBI" id="CHEBI:15377"/>
        <dbReference type="ChEBI" id="CHEBI:15378"/>
        <dbReference type="ChEBI" id="CHEBI:30616"/>
        <dbReference type="ChEBI" id="CHEBI:43474"/>
        <dbReference type="ChEBI" id="CHEBI:456216"/>
        <dbReference type="EC" id="5.6.2.4"/>
    </reaction>
</comment>
<dbReference type="EMBL" id="FMWO01000048">
    <property type="protein sequence ID" value="SCZ85565.1"/>
    <property type="molecule type" value="Genomic_DNA"/>
</dbReference>
<dbReference type="Gene3D" id="3.40.50.300">
    <property type="entry name" value="P-loop containing nucleotide triphosphate hydrolases"/>
    <property type="match status" value="4"/>
</dbReference>
<dbReference type="Gene3D" id="3.90.320.10">
    <property type="match status" value="1"/>
</dbReference>
<evidence type="ECO:0000256" key="1">
    <source>
        <dbReference type="ARBA" id="ARBA00022722"/>
    </source>
</evidence>
<dbReference type="GO" id="GO:0043138">
    <property type="term" value="F:3'-5' DNA helicase activity"/>
    <property type="evidence" value="ECO:0007669"/>
    <property type="project" value="UniProtKB-EC"/>
</dbReference>
<dbReference type="InterPro" id="IPR014016">
    <property type="entry name" value="UvrD-like_ATP-bd"/>
</dbReference>
<feature type="domain" description="UvrD-like helicase C-terminal" evidence="18">
    <location>
        <begin position="513"/>
        <end position="779"/>
    </location>
</feature>
<name>A0A1G5SEE3_9PROT</name>
<evidence type="ECO:0000256" key="4">
    <source>
        <dbReference type="ARBA" id="ARBA00022801"/>
    </source>
</evidence>
<keyword evidence="20" id="KW-1185">Reference proteome</keyword>
<keyword evidence="6" id="KW-0269">Exonuclease</keyword>
<dbReference type="GO" id="GO:0003677">
    <property type="term" value="F:DNA binding"/>
    <property type="evidence" value="ECO:0007669"/>
    <property type="project" value="UniProtKB-KW"/>
</dbReference>
<accession>A0A1G5SEE3</accession>
<dbReference type="RefSeq" id="WP_090285975.1">
    <property type="nucleotide sequence ID" value="NZ_FMWO01000048.1"/>
</dbReference>
<dbReference type="PANTHER" id="PTHR11070">
    <property type="entry name" value="UVRD / RECB / PCRA DNA HELICASE FAMILY MEMBER"/>
    <property type="match status" value="1"/>
</dbReference>
<dbReference type="Pfam" id="PF00580">
    <property type="entry name" value="UvrD-helicase"/>
    <property type="match status" value="1"/>
</dbReference>
<evidence type="ECO:0000256" key="3">
    <source>
        <dbReference type="ARBA" id="ARBA00022763"/>
    </source>
</evidence>
<dbReference type="GO" id="GO:0033202">
    <property type="term" value="C:DNA helicase complex"/>
    <property type="evidence" value="ECO:0007669"/>
    <property type="project" value="TreeGrafter"/>
</dbReference>
<dbReference type="AlphaFoldDB" id="A0A1G5SEE3"/>
<sequence>MQTVISDQSQRLQALDPSRSFIVQAPAGSGKTGLLTQRFLALLARADEPEEIIAITFTRKAAAEMRQRILEALHEAVAGLPTVDNFTQQTRQLARDVLVRDQVRSWQLLDNPARLRIQTIDSLCAWLVGQMPVISGKGVLSTITENADELYLEAAHLTLLSLEEDSEWSPAIAHLIRHLDNRLDRLQRLIADMLAHRDQWLRHVMISDHADKIRNHLEQALARQITGVLRTLVNAVPVGQQHEIIELACFAAARLQGQSDKSSISHCHMLSCWPGSELCDRPLWEGIAELLLTQNGEWRKQVTIKQGFPPPGSEKNRELKERYMRTKQRMQVLLTDLQQNESFRQHLMQLRLLPPVQYEEDEWETLQALFTLLKLATANLMLVFQQTGTIDFCEITLAAIRALGTAEEPTDLALALDYRISHLLVDEFQDTSFNQAQLLRGLTAGWQVGDGRTLFLVGDPMQSIYRFRQAEVGLFLDICERSCFGQIPMHFLRLTVNFRSQAGIVNWINQHFLHIFPEKSEVTTGAVTYAAATTFHPVVAGEAVNVSAGLQKDDRAEADEITKIIQQIQREFPQEKIAILVRNRSHLPAIIASLRQAKLRFQAVEIESLGRQPIIQDLSVLTRALLHAADRIAWLALLRAPFCGFALGDLHALVHTDLNMTVVDCLSASAVLANLSEDGRQRCKRIQPVLMEALSLSDRISLRAIVEGVWLLLGGPACVTDSTDLANAEVYFELLQKLEETGMHPDVQTLDDMLAQLFASPDTAADDGLQIMTMHKAKGLEFDTVILPGLGKAARPNQEKLLNWMEFPNESGVADLVCAPISAPGNDKNPVSAYLMAIEQEKASLENARLLYVAVTRARKNLYLLGQIAFDTDRSKTEIPSPPANTLLAKLWSTVEKHFLAKLSADSNSISQHSQFAIPLQVFLPASRVRLVADWQTPPPEAPSLPAAKTQTPPTTESIDFSWAGETARLIGVTLHRLLQYIGQIGIEKFDQHGLGRVAQQAPNLLRQLGIAPQHLETASQQVKTALENMCADARGRWILSNQHTQARCEWALSAATHGENTLLIMIDRTFIDTTGIRWIIDYKTGVHAGGDVDAFLDQEQQRYSPQLTRYANILQTMENRRIFLGLYFPLLGAWREWKY</sequence>
<evidence type="ECO:0000259" key="18">
    <source>
        <dbReference type="PROSITE" id="PS51217"/>
    </source>
</evidence>
<dbReference type="OrthoDB" id="5905204at2"/>
<dbReference type="InterPro" id="IPR027417">
    <property type="entry name" value="P-loop_NTPase"/>
</dbReference>
<dbReference type="PANTHER" id="PTHR11070:SF2">
    <property type="entry name" value="ATP-DEPENDENT DNA HELICASE SRS2"/>
    <property type="match status" value="1"/>
</dbReference>
<dbReference type="Pfam" id="PF13361">
    <property type="entry name" value="UvrD_C"/>
    <property type="match status" value="1"/>
</dbReference>
<evidence type="ECO:0000256" key="14">
    <source>
        <dbReference type="ARBA" id="ARBA00048988"/>
    </source>
</evidence>
<evidence type="ECO:0000256" key="11">
    <source>
        <dbReference type="ARBA" id="ARBA00034617"/>
    </source>
</evidence>
<evidence type="ECO:0000256" key="16">
    <source>
        <dbReference type="SAM" id="MobiDB-lite"/>
    </source>
</evidence>
<evidence type="ECO:0000256" key="2">
    <source>
        <dbReference type="ARBA" id="ARBA00022741"/>
    </source>
</evidence>
<evidence type="ECO:0000256" key="7">
    <source>
        <dbReference type="ARBA" id="ARBA00022840"/>
    </source>
</evidence>
<evidence type="ECO:0000256" key="9">
    <source>
        <dbReference type="ARBA" id="ARBA00023204"/>
    </source>
</evidence>
<comment type="catalytic activity">
    <reaction evidence="11">
        <text>Couples ATP hydrolysis with the unwinding of duplex DNA by translocating in the 3'-5' direction.</text>
        <dbReference type="EC" id="5.6.2.4"/>
    </reaction>
</comment>
<keyword evidence="4 15" id="KW-0378">Hydrolase</keyword>
<keyword evidence="10" id="KW-0413">Isomerase</keyword>
<feature type="region of interest" description="Disordered" evidence="16">
    <location>
        <begin position="938"/>
        <end position="957"/>
    </location>
</feature>
<keyword evidence="7 15" id="KW-0067">ATP-binding</keyword>
<keyword evidence="1" id="KW-0540">Nuclease</keyword>
<dbReference type="InterPro" id="IPR011604">
    <property type="entry name" value="PDDEXK-like_dom_sf"/>
</dbReference>
<proteinExistence type="predicted"/>
<dbReference type="InterPro" id="IPR000212">
    <property type="entry name" value="DNA_helicase_UvrD/REP"/>
</dbReference>
<dbReference type="InterPro" id="IPR011335">
    <property type="entry name" value="Restrct_endonuc-II-like"/>
</dbReference>
<dbReference type="SUPFAM" id="SSF52980">
    <property type="entry name" value="Restriction endonuclease-like"/>
    <property type="match status" value="1"/>
</dbReference>
<feature type="binding site" evidence="15">
    <location>
        <begin position="25"/>
        <end position="32"/>
    </location>
    <ligand>
        <name>ATP</name>
        <dbReference type="ChEBI" id="CHEBI:30616"/>
    </ligand>
</feature>
<dbReference type="EC" id="5.6.2.4" evidence="12"/>
<evidence type="ECO:0000256" key="13">
    <source>
        <dbReference type="ARBA" id="ARBA00034923"/>
    </source>
</evidence>
<evidence type="ECO:0000313" key="19">
    <source>
        <dbReference type="EMBL" id="SCZ85565.1"/>
    </source>
</evidence>
<keyword evidence="8" id="KW-0238">DNA-binding</keyword>
<evidence type="ECO:0000259" key="17">
    <source>
        <dbReference type="PROSITE" id="PS51198"/>
    </source>
</evidence>
<dbReference type="STRING" id="51642.NSMM_400043"/>
<keyword evidence="5 15" id="KW-0347">Helicase</keyword>
<protein>
    <recommendedName>
        <fullName evidence="12">DNA 3'-5' helicase</fullName>
        <ecNumber evidence="12">5.6.2.4</ecNumber>
    </recommendedName>
    <alternativeName>
        <fullName evidence="13">DNA 3'-5' helicase II</fullName>
    </alternativeName>
</protein>
<dbReference type="GO" id="GO:0005524">
    <property type="term" value="F:ATP binding"/>
    <property type="evidence" value="ECO:0007669"/>
    <property type="project" value="UniProtKB-UniRule"/>
</dbReference>
<gene>
    <name evidence="19" type="ORF">NSMM_400043</name>
</gene>
<keyword evidence="2 15" id="KW-0547">Nucleotide-binding</keyword>
<organism evidence="19 20">
    <name type="scientific">Nitrosomonas mobilis</name>
    <dbReference type="NCBI Taxonomy" id="51642"/>
    <lineage>
        <taxon>Bacteria</taxon>
        <taxon>Pseudomonadati</taxon>
        <taxon>Pseudomonadota</taxon>
        <taxon>Betaproteobacteria</taxon>
        <taxon>Nitrosomonadales</taxon>
        <taxon>Nitrosomonadaceae</taxon>
        <taxon>Nitrosomonas</taxon>
    </lineage>
</organism>
<keyword evidence="9" id="KW-0234">DNA repair</keyword>
<feature type="domain" description="UvrD-like helicase ATP-binding" evidence="17">
    <location>
        <begin position="4"/>
        <end position="501"/>
    </location>
</feature>
<keyword evidence="3" id="KW-0227">DNA damage</keyword>
<dbReference type="SUPFAM" id="SSF52540">
    <property type="entry name" value="P-loop containing nucleoside triphosphate hydrolases"/>
    <property type="match status" value="1"/>
</dbReference>
<evidence type="ECO:0000256" key="10">
    <source>
        <dbReference type="ARBA" id="ARBA00023235"/>
    </source>
</evidence>
<reference evidence="19 20" key="1">
    <citation type="submission" date="2016-10" db="EMBL/GenBank/DDBJ databases">
        <authorList>
            <person name="de Groot N.N."/>
        </authorList>
    </citation>
    <scope>NUCLEOTIDE SEQUENCE [LARGE SCALE GENOMIC DNA]</scope>
    <source>
        <strain evidence="19">1</strain>
    </source>
</reference>
<dbReference type="Proteomes" id="UP000198729">
    <property type="component" value="Unassembled WGS sequence"/>
</dbReference>
<dbReference type="PROSITE" id="PS51198">
    <property type="entry name" value="UVRD_HELICASE_ATP_BIND"/>
    <property type="match status" value="1"/>
</dbReference>
<dbReference type="GO" id="GO:0005829">
    <property type="term" value="C:cytosol"/>
    <property type="evidence" value="ECO:0007669"/>
    <property type="project" value="TreeGrafter"/>
</dbReference>
<evidence type="ECO:0000256" key="12">
    <source>
        <dbReference type="ARBA" id="ARBA00034808"/>
    </source>
</evidence>